<dbReference type="Gene3D" id="3.30.200.20">
    <property type="entry name" value="Phosphorylase Kinase, domain 1"/>
    <property type="match status" value="1"/>
</dbReference>
<reference evidence="6 7" key="1">
    <citation type="journal article" date="2013" name="Mar. Genomics">
        <title>Expression of sulfatases in Rhodopirellula baltica and the diversity of sulfatases in the genus Rhodopirellula.</title>
        <authorList>
            <person name="Wegner C.E."/>
            <person name="Richter-Heitmann T."/>
            <person name="Klindworth A."/>
            <person name="Klockow C."/>
            <person name="Richter M."/>
            <person name="Achstetter T."/>
            <person name="Glockner F.O."/>
            <person name="Harder J."/>
        </authorList>
    </citation>
    <scope>NUCLEOTIDE SEQUENCE [LARGE SCALE GENOMIC DNA]</scope>
    <source>
        <strain evidence="6 7">SM1</strain>
    </source>
</reference>
<dbReference type="InterPro" id="IPR011009">
    <property type="entry name" value="Kinase-like_dom_sf"/>
</dbReference>
<dbReference type="AlphaFoldDB" id="M5RLU8"/>
<dbReference type="PANTHER" id="PTHR43289:SF6">
    <property type="entry name" value="SERINE_THREONINE-PROTEIN KINASE NEKL-3"/>
    <property type="match status" value="1"/>
</dbReference>
<keyword evidence="7" id="KW-1185">Reference proteome</keyword>
<sequence>MADVYSARHLSLGRDVAIKILRSDFARDKDYVTRFRREAKAAAKLNHPNIVQVYDVGSVDSFHYIAQELVDGENLRSVLSKRGSLTTDEAIDVIVGVASAIEVASEASITHRDIKPENIMRSDRGIVKVADFGLARLGLDVDATRGDLTQAGLTLGTPRYMSPEQVQGHTVDVRSDLYSLGVTMYHLIAGRPP</sequence>
<keyword evidence="4" id="KW-0067">ATP-binding</keyword>
<evidence type="ECO:0000259" key="5">
    <source>
        <dbReference type="PROSITE" id="PS50011"/>
    </source>
</evidence>
<accession>M5RLU8</accession>
<protein>
    <submittedName>
        <fullName evidence="6">Serine/threonine protein kinase with PASTA sensor(S)</fullName>
    </submittedName>
</protein>
<evidence type="ECO:0000256" key="2">
    <source>
        <dbReference type="ARBA" id="ARBA00022741"/>
    </source>
</evidence>
<feature type="non-terminal residue" evidence="6">
    <location>
        <position position="193"/>
    </location>
</feature>
<name>M5RLU8_9BACT</name>
<dbReference type="SUPFAM" id="SSF56112">
    <property type="entry name" value="Protein kinase-like (PK-like)"/>
    <property type="match status" value="1"/>
</dbReference>
<dbReference type="SMART" id="SM00220">
    <property type="entry name" value="S_TKc"/>
    <property type="match status" value="1"/>
</dbReference>
<dbReference type="EMBL" id="ANOG01000413">
    <property type="protein sequence ID" value="EMI20186.1"/>
    <property type="molecule type" value="Genomic_DNA"/>
</dbReference>
<dbReference type="PANTHER" id="PTHR43289">
    <property type="entry name" value="MITOGEN-ACTIVATED PROTEIN KINASE KINASE KINASE 20-RELATED"/>
    <property type="match status" value="1"/>
</dbReference>
<evidence type="ECO:0000256" key="4">
    <source>
        <dbReference type="ARBA" id="ARBA00022840"/>
    </source>
</evidence>
<dbReference type="Pfam" id="PF00069">
    <property type="entry name" value="Pkinase"/>
    <property type="match status" value="1"/>
</dbReference>
<organism evidence="6 7">
    <name type="scientific">Rhodopirellula maiorica SM1</name>
    <dbReference type="NCBI Taxonomy" id="1265738"/>
    <lineage>
        <taxon>Bacteria</taxon>
        <taxon>Pseudomonadati</taxon>
        <taxon>Planctomycetota</taxon>
        <taxon>Planctomycetia</taxon>
        <taxon>Pirellulales</taxon>
        <taxon>Pirellulaceae</taxon>
        <taxon>Novipirellula</taxon>
    </lineage>
</organism>
<keyword evidence="1" id="KW-0808">Transferase</keyword>
<dbReference type="Gene3D" id="1.10.510.10">
    <property type="entry name" value="Transferase(Phosphotransferase) domain 1"/>
    <property type="match status" value="1"/>
</dbReference>
<feature type="domain" description="Protein kinase" evidence="5">
    <location>
        <begin position="1"/>
        <end position="193"/>
    </location>
</feature>
<proteinExistence type="predicted"/>
<gene>
    <name evidence="6" type="ORF">RMSM_02890</name>
</gene>
<dbReference type="Proteomes" id="UP000011991">
    <property type="component" value="Unassembled WGS sequence"/>
</dbReference>
<evidence type="ECO:0000256" key="3">
    <source>
        <dbReference type="ARBA" id="ARBA00022777"/>
    </source>
</evidence>
<dbReference type="InterPro" id="IPR000719">
    <property type="entry name" value="Prot_kinase_dom"/>
</dbReference>
<evidence type="ECO:0000313" key="6">
    <source>
        <dbReference type="EMBL" id="EMI20186.1"/>
    </source>
</evidence>
<keyword evidence="2" id="KW-0547">Nucleotide-binding</keyword>
<dbReference type="GO" id="GO:0005524">
    <property type="term" value="F:ATP binding"/>
    <property type="evidence" value="ECO:0007669"/>
    <property type="project" value="UniProtKB-KW"/>
</dbReference>
<keyword evidence="3 6" id="KW-0418">Kinase</keyword>
<dbReference type="PROSITE" id="PS50011">
    <property type="entry name" value="PROTEIN_KINASE_DOM"/>
    <property type="match status" value="1"/>
</dbReference>
<dbReference type="GO" id="GO:0004674">
    <property type="term" value="F:protein serine/threonine kinase activity"/>
    <property type="evidence" value="ECO:0007669"/>
    <property type="project" value="UniProtKB-KW"/>
</dbReference>
<dbReference type="CDD" id="cd14014">
    <property type="entry name" value="STKc_PknB_like"/>
    <property type="match status" value="1"/>
</dbReference>
<keyword evidence="6" id="KW-0723">Serine/threonine-protein kinase</keyword>
<comment type="caution">
    <text evidence="6">The sequence shown here is derived from an EMBL/GenBank/DDBJ whole genome shotgun (WGS) entry which is preliminary data.</text>
</comment>
<evidence type="ECO:0000313" key="7">
    <source>
        <dbReference type="Proteomes" id="UP000011991"/>
    </source>
</evidence>
<evidence type="ECO:0000256" key="1">
    <source>
        <dbReference type="ARBA" id="ARBA00022679"/>
    </source>
</evidence>
<dbReference type="OrthoDB" id="6111975at2"/>